<dbReference type="GO" id="GO:0016787">
    <property type="term" value="F:hydrolase activity"/>
    <property type="evidence" value="ECO:0007669"/>
    <property type="project" value="UniProtKB-KW"/>
</dbReference>
<dbReference type="InterPro" id="IPR029058">
    <property type="entry name" value="AB_hydrolase_fold"/>
</dbReference>
<keyword evidence="6" id="KW-0106">Calcium</keyword>
<dbReference type="EMBL" id="CP089983">
    <property type="protein sequence ID" value="WXB00530.1"/>
    <property type="molecule type" value="Genomic_DNA"/>
</dbReference>
<organism evidence="8 9">
    <name type="scientific">Pendulispora rubella</name>
    <dbReference type="NCBI Taxonomy" id="2741070"/>
    <lineage>
        <taxon>Bacteria</taxon>
        <taxon>Pseudomonadati</taxon>
        <taxon>Myxococcota</taxon>
        <taxon>Myxococcia</taxon>
        <taxon>Myxococcales</taxon>
        <taxon>Sorangiineae</taxon>
        <taxon>Pendulisporaceae</taxon>
        <taxon>Pendulispora</taxon>
    </lineage>
</organism>
<protein>
    <submittedName>
        <fullName evidence="8">Tannase/feruloyl esterase family alpha/beta hydrolase</fullName>
    </submittedName>
</protein>
<accession>A0ABZ2KPT5</accession>
<name>A0ABZ2KPT5_9BACT</name>
<evidence type="ECO:0000256" key="2">
    <source>
        <dbReference type="ARBA" id="ARBA00022487"/>
    </source>
</evidence>
<evidence type="ECO:0000313" key="8">
    <source>
        <dbReference type="EMBL" id="WXB00530.1"/>
    </source>
</evidence>
<gene>
    <name evidence="8" type="ORF">LVJ94_26855</name>
</gene>
<evidence type="ECO:0000313" key="9">
    <source>
        <dbReference type="Proteomes" id="UP001374803"/>
    </source>
</evidence>
<dbReference type="PANTHER" id="PTHR33938">
    <property type="entry name" value="FERULOYL ESTERASE B-RELATED"/>
    <property type="match status" value="1"/>
</dbReference>
<dbReference type="Pfam" id="PF07519">
    <property type="entry name" value="Tannase"/>
    <property type="match status" value="1"/>
</dbReference>
<dbReference type="InterPro" id="IPR011118">
    <property type="entry name" value="Tannase/feruloyl_esterase"/>
</dbReference>
<evidence type="ECO:0000256" key="6">
    <source>
        <dbReference type="ARBA" id="ARBA00022837"/>
    </source>
</evidence>
<dbReference type="RefSeq" id="WP_394830132.1">
    <property type="nucleotide sequence ID" value="NZ_CP089929.1"/>
</dbReference>
<evidence type="ECO:0000256" key="3">
    <source>
        <dbReference type="ARBA" id="ARBA00022723"/>
    </source>
</evidence>
<comment type="similarity">
    <text evidence="1">Belongs to the tannase family.</text>
</comment>
<keyword evidence="5 8" id="KW-0378">Hydrolase</keyword>
<evidence type="ECO:0000256" key="7">
    <source>
        <dbReference type="ARBA" id="ARBA00023157"/>
    </source>
</evidence>
<evidence type="ECO:0000256" key="4">
    <source>
        <dbReference type="ARBA" id="ARBA00022729"/>
    </source>
</evidence>
<keyword evidence="2" id="KW-0719">Serine esterase</keyword>
<keyword evidence="9" id="KW-1185">Reference proteome</keyword>
<sequence>MTQRENGLYRRIAEGAGVVVTLAILVPLAVTQSACEDTTDPPANQGAPACAPVAVSAPSGAEVESVVAVRQPGGTVSFPDAPFGPTPAPIADVPASCELTVTLTHPGAGDHVHVKVVLPETGWTGRFQALGGSAYAAGEFGAPLVRAVKNGYAAATTDAGVPLTFLDASWGLAADGTINAPLLTNFASRSVHEATWVGKDVTQKFYHRPISYSYWSGCSTGGRQGYSEAQNFPDDFDGILAIAPAINWSQFAVASLWPQIVMYQEHDFPSTCVFNAFKDAAIRACDARDGVTDGILERPETCDYDPRALAGTKVRCEGGDITVTPADAEVVRKIWAGPTDEHHRPLWPGLPKGADFGGLAATKLDTTGTPFAPGFPVAVGWVQTFLEKRLGFDTSTITYDQFAELFRQSVKEYDGIIGTSNPDLSAFRNAGGRLLTWQGGADQLITPGGTIDYWQRVVQRLGGAPQVDDFYRVFLAPGVAHCEDGNGPIPTNALDTLVDWVEHGKPPDTLPAAITNASGKPVTRNLCHYPQVSSYVGQGDPNEATSYQCVGHGAASVQR</sequence>
<evidence type="ECO:0000256" key="1">
    <source>
        <dbReference type="ARBA" id="ARBA00006249"/>
    </source>
</evidence>
<keyword evidence="4" id="KW-0732">Signal</keyword>
<evidence type="ECO:0000256" key="5">
    <source>
        <dbReference type="ARBA" id="ARBA00022801"/>
    </source>
</evidence>
<dbReference type="Proteomes" id="UP001374803">
    <property type="component" value="Chromosome"/>
</dbReference>
<proteinExistence type="inferred from homology"/>
<dbReference type="PANTHER" id="PTHR33938:SF8">
    <property type="entry name" value="CARBOXYLIC ESTER HYDROLASE"/>
    <property type="match status" value="1"/>
</dbReference>
<dbReference type="SUPFAM" id="SSF53474">
    <property type="entry name" value="alpha/beta-Hydrolases"/>
    <property type="match status" value="1"/>
</dbReference>
<keyword evidence="3" id="KW-0479">Metal-binding</keyword>
<reference evidence="8" key="1">
    <citation type="submission" date="2021-12" db="EMBL/GenBank/DDBJ databases">
        <title>Discovery of the Pendulisporaceae a myxobacterial family with distinct sporulation behavior and unique specialized metabolism.</title>
        <authorList>
            <person name="Garcia R."/>
            <person name="Popoff A."/>
            <person name="Bader C.D."/>
            <person name="Loehr J."/>
            <person name="Walesch S."/>
            <person name="Walt C."/>
            <person name="Boldt J."/>
            <person name="Bunk B."/>
            <person name="Haeckl F.J.F.P.J."/>
            <person name="Gunesch A.P."/>
            <person name="Birkelbach J."/>
            <person name="Nuebel U."/>
            <person name="Pietschmann T."/>
            <person name="Bach T."/>
            <person name="Mueller R."/>
        </authorList>
    </citation>
    <scope>NUCLEOTIDE SEQUENCE</scope>
    <source>
        <strain evidence="8">MSr11367</strain>
    </source>
</reference>
<keyword evidence="7" id="KW-1015">Disulfide bond</keyword>